<dbReference type="PANTHER" id="PTHR30040">
    <property type="entry name" value="THIAMINE BIOSYNTHESIS LIPOPROTEIN APBE"/>
    <property type="match status" value="1"/>
</dbReference>
<dbReference type="Proteomes" id="UP000000231">
    <property type="component" value="Chromosome"/>
</dbReference>
<keyword evidence="11" id="KW-0449">Lipoprotein</keyword>
<keyword evidence="12" id="KW-1185">Reference proteome</keyword>
<comment type="catalytic activity">
    <reaction evidence="10">
        <text>L-threonyl-[protein] + FAD = FMN-L-threonyl-[protein] + AMP + H(+)</text>
        <dbReference type="Rhea" id="RHEA:36847"/>
        <dbReference type="Rhea" id="RHEA-COMP:11060"/>
        <dbReference type="Rhea" id="RHEA-COMP:11061"/>
        <dbReference type="ChEBI" id="CHEBI:15378"/>
        <dbReference type="ChEBI" id="CHEBI:30013"/>
        <dbReference type="ChEBI" id="CHEBI:57692"/>
        <dbReference type="ChEBI" id="CHEBI:74257"/>
        <dbReference type="ChEBI" id="CHEBI:456215"/>
        <dbReference type="EC" id="2.7.1.180"/>
    </reaction>
</comment>
<evidence type="ECO:0000256" key="4">
    <source>
        <dbReference type="ARBA" id="ARBA00022630"/>
    </source>
</evidence>
<dbReference type="GO" id="GO:0046872">
    <property type="term" value="F:metal ion binding"/>
    <property type="evidence" value="ECO:0007669"/>
    <property type="project" value="UniProtKB-KW"/>
</dbReference>
<evidence type="ECO:0000313" key="11">
    <source>
        <dbReference type="EMBL" id="ABP34779.1"/>
    </source>
</evidence>
<dbReference type="Gene3D" id="3.10.520.10">
    <property type="entry name" value="ApbE-like domains"/>
    <property type="match status" value="1"/>
</dbReference>
<dbReference type="AlphaFoldDB" id="A4SZ65"/>
<organism evidence="11 12">
    <name type="scientific">Polynucleobacter asymbioticus (strain DSM 18221 / CIP 109841 / QLW-P1DMWA-1)</name>
    <name type="common">Polynucleobacter necessarius subsp. asymbioticus</name>
    <dbReference type="NCBI Taxonomy" id="312153"/>
    <lineage>
        <taxon>Bacteria</taxon>
        <taxon>Pseudomonadati</taxon>
        <taxon>Pseudomonadota</taxon>
        <taxon>Betaproteobacteria</taxon>
        <taxon>Burkholderiales</taxon>
        <taxon>Burkholderiaceae</taxon>
        <taxon>Polynucleobacter</taxon>
    </lineage>
</organism>
<comment type="cofactor">
    <cofactor evidence="1">
        <name>Mg(2+)</name>
        <dbReference type="ChEBI" id="CHEBI:18420"/>
    </cofactor>
</comment>
<dbReference type="KEGG" id="pnu:Pnuc_1565"/>
<accession>A4SZ65</accession>
<evidence type="ECO:0000256" key="6">
    <source>
        <dbReference type="ARBA" id="ARBA00022723"/>
    </source>
</evidence>
<keyword evidence="7" id="KW-0274">FAD</keyword>
<keyword evidence="6" id="KW-0479">Metal-binding</keyword>
<sequence>MIRCKPLLGTYVEIRAEITSGKFDSFELNECIDTAFSAIELVQDLMGFHDSDSELSKINARAHLEVLAIHPWTFEVLSIAKEIHEASLGIFDCGIGSKLVEAGLLPMHRNVPHQIWGGLTDVILETPNLVSSTKPMQIDLGGIAKGFAVDKAIEALKATQADSGLVNAGGDMRVFGAFPYEIQIRSPSKPKELIFIGSLQDGAIASTGLYYSDTTSSSSRSPIVDPMNMKQIHFTESYSVIAPECIYADALTKILAISKNSAHPCFSQFFAHAIRIA</sequence>
<dbReference type="InterPro" id="IPR003374">
    <property type="entry name" value="ApbE-like_sf"/>
</dbReference>
<keyword evidence="8" id="KW-0460">Magnesium</keyword>
<dbReference type="EC" id="2.7.1.180" evidence="2"/>
<evidence type="ECO:0000256" key="1">
    <source>
        <dbReference type="ARBA" id="ARBA00001946"/>
    </source>
</evidence>
<evidence type="ECO:0000256" key="7">
    <source>
        <dbReference type="ARBA" id="ARBA00022827"/>
    </source>
</evidence>
<dbReference type="GO" id="GO:0016740">
    <property type="term" value="F:transferase activity"/>
    <property type="evidence" value="ECO:0007669"/>
    <property type="project" value="UniProtKB-KW"/>
</dbReference>
<evidence type="ECO:0000256" key="3">
    <source>
        <dbReference type="ARBA" id="ARBA00016337"/>
    </source>
</evidence>
<dbReference type="SUPFAM" id="SSF143631">
    <property type="entry name" value="ApbE-like"/>
    <property type="match status" value="1"/>
</dbReference>
<evidence type="ECO:0000256" key="9">
    <source>
        <dbReference type="ARBA" id="ARBA00031306"/>
    </source>
</evidence>
<dbReference type="PANTHER" id="PTHR30040:SF2">
    <property type="entry name" value="FAD:PROTEIN FMN TRANSFERASE"/>
    <property type="match status" value="1"/>
</dbReference>
<dbReference type="eggNOG" id="COG1477">
    <property type="taxonomic scope" value="Bacteria"/>
</dbReference>
<dbReference type="InterPro" id="IPR024932">
    <property type="entry name" value="ApbE"/>
</dbReference>
<evidence type="ECO:0000256" key="10">
    <source>
        <dbReference type="ARBA" id="ARBA00048540"/>
    </source>
</evidence>
<evidence type="ECO:0000256" key="8">
    <source>
        <dbReference type="ARBA" id="ARBA00022842"/>
    </source>
</evidence>
<reference evidence="11 12" key="1">
    <citation type="journal article" date="2012" name="Stand. Genomic Sci.">
        <title>Complete genome sequence of Polynucleobacter necessarius subsp. asymbioticus type strain (QLW-P1DMWA-1(T)).</title>
        <authorList>
            <person name="Meincke L."/>
            <person name="Copeland A."/>
            <person name="Lapidus A."/>
            <person name="Lucas S."/>
            <person name="Berry K.W."/>
            <person name="Del Rio T.G."/>
            <person name="Hammon N."/>
            <person name="Dalin E."/>
            <person name="Tice H."/>
            <person name="Pitluck S."/>
            <person name="Richardson P."/>
            <person name="Bruce D."/>
            <person name="Goodwin L."/>
            <person name="Han C."/>
            <person name="Tapia R."/>
            <person name="Detter J.C."/>
            <person name="Schmutz J."/>
            <person name="Brettin T."/>
            <person name="Larimer F."/>
            <person name="Land M."/>
            <person name="Hauser L."/>
            <person name="Kyrpides N.C."/>
            <person name="Ivanova N."/>
            <person name="Goker M."/>
            <person name="Woyke T."/>
            <person name="Wu Q.L."/>
            <person name="Pockl M."/>
            <person name="Hahn M.W."/>
            <person name="Klenk H.P."/>
        </authorList>
    </citation>
    <scope>NUCLEOTIDE SEQUENCE [LARGE SCALE GENOMIC DNA]</scope>
    <source>
        <strain evidence="12">DSM 18221 / CIP 109841 / QLW-P1DMWA-1</strain>
    </source>
</reference>
<dbReference type="RefSeq" id="WP_011903402.1">
    <property type="nucleotide sequence ID" value="NC_009379.1"/>
</dbReference>
<dbReference type="Pfam" id="PF02424">
    <property type="entry name" value="ApbE"/>
    <property type="match status" value="1"/>
</dbReference>
<keyword evidence="5" id="KW-0808">Transferase</keyword>
<dbReference type="EMBL" id="CP000655">
    <property type="protein sequence ID" value="ABP34779.1"/>
    <property type="molecule type" value="Genomic_DNA"/>
</dbReference>
<dbReference type="HOGENOM" id="CLU_044403_5_1_4"/>
<dbReference type="GeneID" id="31481956"/>
<keyword evidence="4" id="KW-0285">Flavoprotein</keyword>
<evidence type="ECO:0000313" key="12">
    <source>
        <dbReference type="Proteomes" id="UP000000231"/>
    </source>
</evidence>
<protein>
    <recommendedName>
        <fullName evidence="3">FAD:protein FMN transferase</fullName>
        <ecNumber evidence="2">2.7.1.180</ecNumber>
    </recommendedName>
    <alternativeName>
        <fullName evidence="9">Flavin transferase</fullName>
    </alternativeName>
</protein>
<evidence type="ECO:0000256" key="5">
    <source>
        <dbReference type="ARBA" id="ARBA00022679"/>
    </source>
</evidence>
<evidence type="ECO:0000256" key="2">
    <source>
        <dbReference type="ARBA" id="ARBA00011955"/>
    </source>
</evidence>
<gene>
    <name evidence="11" type="ordered locus">Pnuc_1565</name>
</gene>
<proteinExistence type="predicted"/>
<name>A4SZ65_POLAQ</name>